<evidence type="ECO:0000313" key="1">
    <source>
        <dbReference type="EMBL" id="OHA64614.1"/>
    </source>
</evidence>
<dbReference type="EMBL" id="MHTT01000031">
    <property type="protein sequence ID" value="OHA64614.1"/>
    <property type="molecule type" value="Genomic_DNA"/>
</dbReference>
<comment type="caution">
    <text evidence="1">The sequence shown here is derived from an EMBL/GenBank/DDBJ whole genome shotgun (WGS) entry which is preliminary data.</text>
</comment>
<reference evidence="1 2" key="1">
    <citation type="journal article" date="2016" name="Nat. Commun.">
        <title>Thousands of microbial genomes shed light on interconnected biogeochemical processes in an aquifer system.</title>
        <authorList>
            <person name="Anantharaman K."/>
            <person name="Brown C.T."/>
            <person name="Hug L.A."/>
            <person name="Sharon I."/>
            <person name="Castelle C.J."/>
            <person name="Probst A.J."/>
            <person name="Thomas B.C."/>
            <person name="Singh A."/>
            <person name="Wilkins M.J."/>
            <person name="Karaoz U."/>
            <person name="Brodie E.L."/>
            <person name="Williams K.H."/>
            <person name="Hubbard S.S."/>
            <person name="Banfield J.F."/>
        </authorList>
    </citation>
    <scope>NUCLEOTIDE SEQUENCE [LARGE SCALE GENOMIC DNA]</scope>
</reference>
<organism evidence="1 2">
    <name type="scientific">Candidatus Wildermuthbacteria bacterium RIFCSPHIGHO2_01_FULL_49_22b</name>
    <dbReference type="NCBI Taxonomy" id="1802448"/>
    <lineage>
        <taxon>Bacteria</taxon>
        <taxon>Candidatus Wildermuthiibacteriota</taxon>
    </lineage>
</organism>
<accession>A0A1G2QVH5</accession>
<protein>
    <submittedName>
        <fullName evidence="1">Uncharacterized protein</fullName>
    </submittedName>
</protein>
<proteinExistence type="predicted"/>
<dbReference type="Proteomes" id="UP000178065">
    <property type="component" value="Unassembled WGS sequence"/>
</dbReference>
<dbReference type="STRING" id="1802448.A2672_02855"/>
<gene>
    <name evidence="1" type="ORF">A2672_02855</name>
</gene>
<evidence type="ECO:0000313" key="2">
    <source>
        <dbReference type="Proteomes" id="UP000178065"/>
    </source>
</evidence>
<sequence length="60" mass="7039">MEQENQGRFQRPMVEGNWTCADCGTAITQLPFNPRPGTEGNLRCNDCWRKNRPPRRDFQN</sequence>
<name>A0A1G2QVH5_9BACT</name>
<dbReference type="AlphaFoldDB" id="A0A1G2QVH5"/>